<keyword evidence="1" id="KW-0175">Coiled coil</keyword>
<reference evidence="3" key="1">
    <citation type="submission" date="2023-07" db="EMBL/GenBank/DDBJ databases">
        <authorList>
            <consortium name="AG Swart"/>
            <person name="Singh M."/>
            <person name="Singh A."/>
            <person name="Seah K."/>
            <person name="Emmerich C."/>
        </authorList>
    </citation>
    <scope>NUCLEOTIDE SEQUENCE</scope>
    <source>
        <strain evidence="3">DP1</strain>
    </source>
</reference>
<evidence type="ECO:0000256" key="2">
    <source>
        <dbReference type="SAM" id="Phobius"/>
    </source>
</evidence>
<keyword evidence="2" id="KW-0472">Membrane</keyword>
<keyword evidence="4" id="KW-1185">Reference proteome</keyword>
<feature type="coiled-coil region" evidence="1">
    <location>
        <begin position="4"/>
        <end position="39"/>
    </location>
</feature>
<accession>A0AAD2D4H8</accession>
<evidence type="ECO:0000256" key="1">
    <source>
        <dbReference type="SAM" id="Coils"/>
    </source>
</evidence>
<gene>
    <name evidence="3" type="ORF">ECRASSUSDP1_LOCUS22234</name>
</gene>
<keyword evidence="2" id="KW-1133">Transmembrane helix</keyword>
<keyword evidence="2" id="KW-0812">Transmembrane</keyword>
<dbReference type="EMBL" id="CAMPGE010022786">
    <property type="protein sequence ID" value="CAI2380794.1"/>
    <property type="molecule type" value="Genomic_DNA"/>
</dbReference>
<name>A0AAD2D4H8_EUPCR</name>
<sequence length="168" mass="19382">MSDKKDLAQKVKELKEEAHTEAVKAADQAKAALQNLTEKHGSNHQEKSDLRFDYGILDYLYPPKTEEELTHKYSVLRRNMMGENVTSASKESKSLSDLVHGVRKSIRDTREGLQNGTGLNIRFILTPIISLLPLFIFSSRRPRRVFYTYTFMSYLLCPEPWRAIYNAK</sequence>
<organism evidence="3 4">
    <name type="scientific">Euplotes crassus</name>
    <dbReference type="NCBI Taxonomy" id="5936"/>
    <lineage>
        <taxon>Eukaryota</taxon>
        <taxon>Sar</taxon>
        <taxon>Alveolata</taxon>
        <taxon>Ciliophora</taxon>
        <taxon>Intramacronucleata</taxon>
        <taxon>Spirotrichea</taxon>
        <taxon>Hypotrichia</taxon>
        <taxon>Euplotida</taxon>
        <taxon>Euplotidae</taxon>
        <taxon>Moneuplotes</taxon>
    </lineage>
</organism>
<feature type="transmembrane region" description="Helical" evidence="2">
    <location>
        <begin position="119"/>
        <end position="137"/>
    </location>
</feature>
<dbReference type="Proteomes" id="UP001295684">
    <property type="component" value="Unassembled WGS sequence"/>
</dbReference>
<comment type="caution">
    <text evidence="3">The sequence shown here is derived from an EMBL/GenBank/DDBJ whole genome shotgun (WGS) entry which is preliminary data.</text>
</comment>
<protein>
    <submittedName>
        <fullName evidence="3">Uncharacterized protein</fullName>
    </submittedName>
</protein>
<evidence type="ECO:0000313" key="3">
    <source>
        <dbReference type="EMBL" id="CAI2380794.1"/>
    </source>
</evidence>
<dbReference type="AlphaFoldDB" id="A0AAD2D4H8"/>
<proteinExistence type="predicted"/>
<evidence type="ECO:0000313" key="4">
    <source>
        <dbReference type="Proteomes" id="UP001295684"/>
    </source>
</evidence>